<evidence type="ECO:0000313" key="2">
    <source>
        <dbReference type="EMBL" id="AGF73801.1"/>
    </source>
</evidence>
<evidence type="ECO:0000256" key="1">
    <source>
        <dbReference type="SAM" id="Phobius"/>
    </source>
</evidence>
<organism evidence="2 3">
    <name type="scientific">Corynebacterium halotolerans YIM 70093 = DSM 44683</name>
    <dbReference type="NCBI Taxonomy" id="1121362"/>
    <lineage>
        <taxon>Bacteria</taxon>
        <taxon>Bacillati</taxon>
        <taxon>Actinomycetota</taxon>
        <taxon>Actinomycetes</taxon>
        <taxon>Mycobacteriales</taxon>
        <taxon>Corynebacteriaceae</taxon>
        <taxon>Corynebacterium</taxon>
    </lineage>
</organism>
<proteinExistence type="predicted"/>
<name>M1PAU3_9CORY</name>
<sequence length="75" mass="8317">MWISVWVSLTVGAILAIGGLNGFYVTMRWLQAEDAEVTGLLHRIETAWGYMWPAIWFLGYGATVGLGMKVLPKMA</sequence>
<keyword evidence="1" id="KW-0812">Transmembrane</keyword>
<dbReference type="EMBL" id="CP003697">
    <property type="protein sequence ID" value="AGF73801.1"/>
    <property type="molecule type" value="Genomic_DNA"/>
</dbReference>
<keyword evidence="1" id="KW-1133">Transmembrane helix</keyword>
<accession>M1PAU3</accession>
<feature type="transmembrane region" description="Helical" evidence="1">
    <location>
        <begin position="7"/>
        <end position="30"/>
    </location>
</feature>
<dbReference type="STRING" id="1121362.A605_14025"/>
<evidence type="ECO:0000313" key="3">
    <source>
        <dbReference type="Proteomes" id="UP000011723"/>
    </source>
</evidence>
<dbReference type="Proteomes" id="UP000011723">
    <property type="component" value="Chromosome"/>
</dbReference>
<reference evidence="2 3" key="1">
    <citation type="journal article" date="2012" name="Stand. Genomic Sci.">
        <title>Genome sequence of the halotolerant bacterium Corynebacterium halotolerans type strain YIM 70093(T) (= DSM 44683(T)).</title>
        <authorList>
            <person name="Ruckert C."/>
            <person name="Albersmeier A."/>
            <person name="Al-Dilaimi A."/>
            <person name="Niehaus K."/>
            <person name="Szczepanowski R."/>
            <person name="Kalinowski J."/>
        </authorList>
    </citation>
    <scope>NUCLEOTIDE SEQUENCE [LARGE SCALE GENOMIC DNA]</scope>
    <source>
        <strain evidence="2">YIM 70093</strain>
    </source>
</reference>
<protein>
    <submittedName>
        <fullName evidence="2">Uncharacterized protein</fullName>
    </submittedName>
</protein>
<dbReference type="PATRIC" id="fig|1121362.3.peg.2851"/>
<gene>
    <name evidence="2" type="ORF">A605_14025</name>
</gene>
<dbReference type="eggNOG" id="ENOG5031MR5">
    <property type="taxonomic scope" value="Bacteria"/>
</dbReference>
<feature type="transmembrane region" description="Helical" evidence="1">
    <location>
        <begin position="50"/>
        <end position="71"/>
    </location>
</feature>
<keyword evidence="1" id="KW-0472">Membrane</keyword>
<dbReference type="HOGENOM" id="CLU_2568049_0_0_11"/>
<dbReference type="AlphaFoldDB" id="M1PAU3"/>
<dbReference type="KEGG" id="chn:A605_14025"/>
<keyword evidence="3" id="KW-1185">Reference proteome</keyword>